<gene>
    <name evidence="1" type="ORF">SDC9_74693</name>
</gene>
<reference evidence="1" key="1">
    <citation type="submission" date="2019-08" db="EMBL/GenBank/DDBJ databases">
        <authorList>
            <person name="Kucharzyk K."/>
            <person name="Murdoch R.W."/>
            <person name="Higgins S."/>
            <person name="Loffler F."/>
        </authorList>
    </citation>
    <scope>NUCLEOTIDE SEQUENCE</scope>
</reference>
<organism evidence="1">
    <name type="scientific">bioreactor metagenome</name>
    <dbReference type="NCBI Taxonomy" id="1076179"/>
    <lineage>
        <taxon>unclassified sequences</taxon>
        <taxon>metagenomes</taxon>
        <taxon>ecological metagenomes</taxon>
    </lineage>
</organism>
<proteinExistence type="predicted"/>
<comment type="caution">
    <text evidence="1">The sequence shown here is derived from an EMBL/GenBank/DDBJ whole genome shotgun (WGS) entry which is preliminary data.</text>
</comment>
<dbReference type="EMBL" id="VSSQ01005182">
    <property type="protein sequence ID" value="MPM28174.1"/>
    <property type="molecule type" value="Genomic_DNA"/>
</dbReference>
<dbReference type="AlphaFoldDB" id="A0A644YPZ4"/>
<name>A0A644YPZ4_9ZZZZ</name>
<sequence>MKQRFHHFKFRRKGQAAPPLAGEAFYRPWQIARHCIFQHQIAVAADFKGLRRGGTGVRFQKLVHHLLPVYKQPEIRTLVVVANQITVETHGPASGGSIGHQPVGHLVVGNKFVRFPHADDQMMLKFRKILIIRLAEFWYSVVTFDLRPRQRGVLFSQHLPKLIIERGWLVIHSIEAHVHIATLPCNILPEIMRTILMKQLPVGFDRSR</sequence>
<evidence type="ECO:0000313" key="1">
    <source>
        <dbReference type="EMBL" id="MPM28174.1"/>
    </source>
</evidence>
<accession>A0A644YPZ4</accession>
<protein>
    <submittedName>
        <fullName evidence="1">Uncharacterized protein</fullName>
    </submittedName>
</protein>